<proteinExistence type="predicted"/>
<feature type="region of interest" description="Disordered" evidence="7">
    <location>
        <begin position="1331"/>
        <end position="1445"/>
    </location>
</feature>
<dbReference type="STRING" id="73230.A0A2B7ZFK8"/>
<feature type="region of interest" description="Disordered" evidence="7">
    <location>
        <begin position="1129"/>
        <end position="1171"/>
    </location>
</feature>
<dbReference type="Pfam" id="PF12231">
    <property type="entry name" value="Rif1_N"/>
    <property type="match status" value="1"/>
</dbReference>
<dbReference type="Proteomes" id="UP000226031">
    <property type="component" value="Unassembled WGS sequence"/>
</dbReference>
<evidence type="ECO:0000256" key="5">
    <source>
        <dbReference type="ARBA" id="ARBA00023242"/>
    </source>
</evidence>
<feature type="domain" description="Telomere-associated protein Rif1 N-terminal" evidence="8">
    <location>
        <begin position="144"/>
        <end position="516"/>
    </location>
</feature>
<dbReference type="VEuPathDB" id="FungiDB:EMCG_07886"/>
<dbReference type="InterPro" id="IPR022031">
    <property type="entry name" value="Rif1_N"/>
</dbReference>
<feature type="compositionally biased region" description="Polar residues" evidence="7">
    <location>
        <begin position="31"/>
        <end position="53"/>
    </location>
</feature>
<sequence>MVEVLSFSALPARPPTPPRSSSFNSAASNSDIQQLPSHQVPLSTPNDGSSPLNLSPFPHSSCLSKRVNFSPLTSYIKSPSFTSSNSHKSRAPLRALPPSNQCRPSKSILKTSCSSPASTPPDEQLLFNPSDNLPAMLESTSKQLAGDSRTSRADAYQHLLGALTAYDNIPDEGALADKVETFSQYIRRDVCEVSGTYQPLDIKLVRQALNLFAMFIYKPNLSSRLSEDLKIFMIDHSISSLQNPSVPKTVAIEYMRVLSVQSFSPKIMTSNRVTLLLAVLKNITERVEGKAVVAQRLAIYERLLFLPQSTMASHAGLWIDHLITALLHNFKEVRTRAIKFGKLAAMVLGPNATVSIALREVLDVTLENGSTFVLELCGRLASMIPNPDSGSHVPQIWSIVILLLRTRQWSIGHWPHLKDWLLVIQKCFNCSDLTTKSQALMAWDLFVYALPPNETTSTDITKILFRPILSQLERKKSDKQGILLNQAFTSYHKLLYYAFRPSASHRRLAFFWTVYIGTPFSGNLNADPTNNGRLCRILSSLLWNQQPKIWEEDKIKINKGTALGPEDLPRLDCKWIRSRLSIILPVFESLFKTSLWGDDELDKSGIGLAWTNLSRALGDASSKEITPSSESMQAIASILGTLQRVWRTAPLSLNVNGDERNDTFYIRFQFLLTTIVSSIGPIPFTDKLLSQISEDRFQTTTTPTHHRRPLDNNVRSPMLHLFHLITLSPPPSSTTSPAYFQLIRGMIEMGVQGKASRNAKLEALRQFSDLCLEKSGNLSDATLECLANCHYVWQNIAKLAKECLAAFPLETDIKNRDDSAPNDYENVTAIVVAGSGFEPVFTEWSQLLGSFSSVVRAERGETALASILETLSETIRSQPLATVAGCCAALLDLAKFTAIQEQLQSPLHPPINKSTFAHRQIQPRSWNKLIELASRVLKETYQKLTDIEYGRIVRFLDSATKLIDRCPSSFGPTLLNETQNSLGLWLTDPNGLLTSRSDVDNSILVSARALTRSTTKLLQKSAESDDALLQKLATLITSGLESRHKSTVNNFIKLWNNSFGSKETLEYPENVEQALRRLKPFVHLLLPNFPPAGDSTIDLASPEFLSSQEELSTSETPIKLLDRPSRIYKASSASPAQTPTPSSANKARRRKRSNPSTTKITTPTPRLRHDDSQIRFVPVDSSPAIDTTGDTQVLTDHQKEVRDIQRGETAQLYPGLRSSASQRGQNTSLQLPVAKLGDLKNEESAPPTPTLHLAIAANDEEFLGSSPTPTSKTSAVQLDQMIGSPLSSVLDIAGLHSEDPPSSPPQIQTHETGSIEASEAKRIREIKDQDITMNGDLSSPPRSSPTPVSSDTSRRRSVLGSRKKPERKASSRSHNASNPEAIENTPKPHYPSDIQADDADLVPSERGDVGKQPTLSRRDSCVSNVEGDRVDIIPDSFSDDLERQIASQLEQDLELSMDMEVSSKGTQELDPSVVTRSMKRKRDDTSLNQRDHVKRVSPDRRSQAVVSGVIAPKDIAGHPEKTSSGNDVSPSKQPSRTSRRKANSRLDSIKAVNLSYDIGKSPHSPSQRKSKKRRSLRLSGQSVLPEPSMEQTDQQVAPQMSLGSDMVESPAGDVEMSDQAGPSVSKEAVLASLTELEARSGKTESSGAGILASLRSVLGSIKMATFGRPVLREIEDVMFDIKVEAHDAARRHGENP</sequence>
<evidence type="ECO:0000256" key="4">
    <source>
        <dbReference type="ARBA" id="ARBA00022895"/>
    </source>
</evidence>
<comment type="caution">
    <text evidence="9">The sequence shown here is derived from an EMBL/GenBank/DDBJ whole genome shotgun (WGS) entry which is preliminary data.</text>
</comment>
<keyword evidence="6" id="KW-0131">Cell cycle</keyword>
<evidence type="ECO:0000256" key="3">
    <source>
        <dbReference type="ARBA" id="ARBA00022454"/>
    </source>
</evidence>
<feature type="compositionally biased region" description="Polar residues" evidence="7">
    <location>
        <begin position="1589"/>
        <end position="1602"/>
    </location>
</feature>
<dbReference type="GO" id="GO:0140445">
    <property type="term" value="C:chromosome, telomeric repeat region"/>
    <property type="evidence" value="ECO:0007669"/>
    <property type="project" value="TreeGrafter"/>
</dbReference>
<keyword evidence="10" id="KW-1185">Reference proteome</keyword>
<keyword evidence="3" id="KW-0158">Chromosome</keyword>
<keyword evidence="4" id="KW-0779">Telomere</keyword>
<comment type="subcellular location">
    <subcellularLocation>
        <location evidence="2">Chromosome</location>
        <location evidence="2">Telomere</location>
    </subcellularLocation>
    <subcellularLocation>
        <location evidence="1">Nucleus</location>
    </subcellularLocation>
</comment>
<evidence type="ECO:0000313" key="10">
    <source>
        <dbReference type="Proteomes" id="UP000226031"/>
    </source>
</evidence>
<dbReference type="GO" id="GO:0000723">
    <property type="term" value="P:telomere maintenance"/>
    <property type="evidence" value="ECO:0007669"/>
    <property type="project" value="TreeGrafter"/>
</dbReference>
<evidence type="ECO:0000259" key="8">
    <source>
        <dbReference type="Pfam" id="PF12231"/>
    </source>
</evidence>
<evidence type="ECO:0000256" key="6">
    <source>
        <dbReference type="ARBA" id="ARBA00023306"/>
    </source>
</evidence>
<dbReference type="GO" id="GO:0005634">
    <property type="term" value="C:nucleus"/>
    <property type="evidence" value="ECO:0007669"/>
    <property type="project" value="UniProtKB-SubCell"/>
</dbReference>
<dbReference type="SUPFAM" id="SSF48371">
    <property type="entry name" value="ARM repeat"/>
    <property type="match status" value="1"/>
</dbReference>
<feature type="region of interest" description="Disordered" evidence="7">
    <location>
        <begin position="1293"/>
        <end position="1318"/>
    </location>
</feature>
<feature type="region of interest" description="Disordered" evidence="7">
    <location>
        <begin position="79"/>
        <end position="123"/>
    </location>
</feature>
<feature type="compositionally biased region" description="Polar residues" evidence="7">
    <location>
        <begin position="98"/>
        <end position="117"/>
    </location>
</feature>
<feature type="region of interest" description="Disordered" evidence="7">
    <location>
        <begin position="1"/>
        <end position="53"/>
    </location>
</feature>
<feature type="compositionally biased region" description="Basic residues" evidence="7">
    <location>
        <begin position="1566"/>
        <end position="1576"/>
    </location>
</feature>
<name>A0A2B7ZFK8_9EURO</name>
<accession>A0A2B7ZFK8</accession>
<dbReference type="PANTHER" id="PTHR22928">
    <property type="entry name" value="TELOMERE-ASSOCIATED PROTEIN RIF1"/>
    <property type="match status" value="1"/>
</dbReference>
<gene>
    <name evidence="9" type="ORF">GX50_05406</name>
</gene>
<evidence type="ECO:0000256" key="2">
    <source>
        <dbReference type="ARBA" id="ARBA00004574"/>
    </source>
</evidence>
<dbReference type="PANTHER" id="PTHR22928:SF3">
    <property type="entry name" value="TELOMERE-ASSOCIATED PROTEIN RIF1"/>
    <property type="match status" value="1"/>
</dbReference>
<feature type="region of interest" description="Disordered" evidence="7">
    <location>
        <begin position="1460"/>
        <end position="1625"/>
    </location>
</feature>
<feature type="compositionally biased region" description="Basic residues" evidence="7">
    <location>
        <begin position="1355"/>
        <end position="1366"/>
    </location>
</feature>
<reference evidence="9 10" key="1">
    <citation type="submission" date="2017-10" db="EMBL/GenBank/DDBJ databases">
        <title>Comparative genomics in systemic dimorphic fungi from Ajellomycetaceae.</title>
        <authorList>
            <person name="Munoz J.F."/>
            <person name="Mcewen J.G."/>
            <person name="Clay O.K."/>
            <person name="Cuomo C.A."/>
        </authorList>
    </citation>
    <scope>NUCLEOTIDE SEQUENCE [LARGE SCALE GENOMIC DNA]</scope>
    <source>
        <strain evidence="9 10">UAMH4076</strain>
    </source>
</reference>
<feature type="compositionally biased region" description="Basic and acidic residues" evidence="7">
    <location>
        <begin position="1416"/>
        <end position="1432"/>
    </location>
</feature>
<organism evidence="9 10">
    <name type="scientific">[Emmonsia] crescens</name>
    <dbReference type="NCBI Taxonomy" id="73230"/>
    <lineage>
        <taxon>Eukaryota</taxon>
        <taxon>Fungi</taxon>
        <taxon>Dikarya</taxon>
        <taxon>Ascomycota</taxon>
        <taxon>Pezizomycotina</taxon>
        <taxon>Eurotiomycetes</taxon>
        <taxon>Eurotiomycetidae</taxon>
        <taxon>Onygenales</taxon>
        <taxon>Ajellomycetaceae</taxon>
        <taxon>Emergomyces</taxon>
    </lineage>
</organism>
<keyword evidence="5" id="KW-0539">Nucleus</keyword>
<evidence type="ECO:0000256" key="1">
    <source>
        <dbReference type="ARBA" id="ARBA00004123"/>
    </source>
</evidence>
<feature type="compositionally biased region" description="Low complexity" evidence="7">
    <location>
        <begin position="19"/>
        <end position="30"/>
    </location>
</feature>
<feature type="compositionally biased region" description="Low complexity" evidence="7">
    <location>
        <begin position="1336"/>
        <end position="1351"/>
    </location>
</feature>
<dbReference type="EMBL" id="PDND01000114">
    <property type="protein sequence ID" value="PGH31802.1"/>
    <property type="molecule type" value="Genomic_DNA"/>
</dbReference>
<feature type="compositionally biased region" description="Low complexity" evidence="7">
    <location>
        <begin position="1130"/>
        <end position="1145"/>
    </location>
</feature>
<dbReference type="InterPro" id="IPR016024">
    <property type="entry name" value="ARM-type_fold"/>
</dbReference>
<protein>
    <recommendedName>
        <fullName evidence="8">Telomere-associated protein Rif1 N-terminal domain-containing protein</fullName>
    </recommendedName>
</protein>
<evidence type="ECO:0000256" key="7">
    <source>
        <dbReference type="SAM" id="MobiDB-lite"/>
    </source>
</evidence>
<feature type="compositionally biased region" description="Polar residues" evidence="7">
    <location>
        <begin position="1522"/>
        <end position="1536"/>
    </location>
</feature>
<evidence type="ECO:0000313" key="9">
    <source>
        <dbReference type="EMBL" id="PGH31802.1"/>
    </source>
</evidence>
<feature type="compositionally biased region" description="Basic and acidic residues" evidence="7">
    <location>
        <begin position="1481"/>
        <end position="1502"/>
    </location>
</feature>